<feature type="domain" description="DUF4806" evidence="2">
    <location>
        <begin position="254"/>
        <end position="318"/>
    </location>
</feature>
<name>A0A336MR89_CULSO</name>
<reference evidence="4" key="2">
    <citation type="submission" date="2018-07" db="EMBL/GenBank/DDBJ databases">
        <authorList>
            <person name="Quirk P.G."/>
            <person name="Krulwich T.A."/>
        </authorList>
    </citation>
    <scope>NUCLEOTIDE SEQUENCE</scope>
</reference>
<dbReference type="EMBL" id="UFQT01001489">
    <property type="protein sequence ID" value="SSX30777.1"/>
    <property type="molecule type" value="Genomic_DNA"/>
</dbReference>
<evidence type="ECO:0000259" key="2">
    <source>
        <dbReference type="Pfam" id="PF16064"/>
    </source>
</evidence>
<dbReference type="AlphaFoldDB" id="A0A336MR89"/>
<evidence type="ECO:0000313" key="3">
    <source>
        <dbReference type="EMBL" id="SSX11208.1"/>
    </source>
</evidence>
<dbReference type="InterPro" id="IPR032071">
    <property type="entry name" value="DUF4806"/>
</dbReference>
<feature type="domain" description="DUF4806" evidence="2">
    <location>
        <begin position="49"/>
        <end position="115"/>
    </location>
</feature>
<feature type="domain" description="DUF4806" evidence="2">
    <location>
        <begin position="505"/>
        <end position="571"/>
    </location>
</feature>
<sequence length="610" mass="72193">MPDITNEDLMKLIYRLIKKQDTVDAKLDKVLEILHKSEVIDTTNEVFLFKPIKNLDELEAVTQRLESDPVFRRQLKAFLIKISRGNIKLEHIFSDEFLYDYNWPGVNGKKKLEGIALFDHYYVALKQKEGNSDTEIRKICNRELKQIKDRIFARNLRKKQQEKSTTGESSADGTESKPEEVTETVDEFVEIQDYLEFETVNDGEYYIEISQSDHEALNQDHNYHDMEESEINEKNNEENNEIEQISEEFSDDELLFPIKNDKELDFVTKKLQNDEKYKKQARALMRLHDDLKIDHIFTQEFLYEYNLTGVNGKKKLENLLPYTEIYEYLKMKSGLSRTDARRSAMKDFDRIKHRLNKKKLKTNTESHSKRKVEDSEDENTHDTFQFPIKNDEELELVSKMLSSDESFKNQVYVALNCHEDLKLEHVFSSEFLFDYNLLGINGKKQLENLKEKEGLNNNEIRKLASKELETNKNRIYQRSCRKKQKIVQNQDSIEIEETESSEIQDFSPIKNEEELENVSRKLKSDQEYLKNVRLHIVQSSEDGQCTLEQIFSSNFLTNYILNGLQNKQKLSDTIPYHLKKHMGQNIKEIELDTQIELKQLKQDLIRRKFK</sequence>
<feature type="region of interest" description="Disordered" evidence="1">
    <location>
        <begin position="156"/>
        <end position="183"/>
    </location>
</feature>
<evidence type="ECO:0000256" key="1">
    <source>
        <dbReference type="SAM" id="MobiDB-lite"/>
    </source>
</evidence>
<organism evidence="4">
    <name type="scientific">Culicoides sonorensis</name>
    <name type="common">Biting midge</name>
    <dbReference type="NCBI Taxonomy" id="179676"/>
    <lineage>
        <taxon>Eukaryota</taxon>
        <taxon>Metazoa</taxon>
        <taxon>Ecdysozoa</taxon>
        <taxon>Arthropoda</taxon>
        <taxon>Hexapoda</taxon>
        <taxon>Insecta</taxon>
        <taxon>Pterygota</taxon>
        <taxon>Neoptera</taxon>
        <taxon>Endopterygota</taxon>
        <taxon>Diptera</taxon>
        <taxon>Nematocera</taxon>
        <taxon>Chironomoidea</taxon>
        <taxon>Ceratopogonidae</taxon>
        <taxon>Ceratopogoninae</taxon>
        <taxon>Culicoides</taxon>
        <taxon>Monoculicoides</taxon>
    </lineage>
</organism>
<accession>A0A336MR89</accession>
<gene>
    <name evidence="4" type="primary">CSON002866</name>
</gene>
<dbReference type="Pfam" id="PF16064">
    <property type="entry name" value="DUF4806"/>
    <property type="match status" value="4"/>
</dbReference>
<dbReference type="EMBL" id="UFQS01001489">
    <property type="protein sequence ID" value="SSX11208.1"/>
    <property type="molecule type" value="Genomic_DNA"/>
</dbReference>
<feature type="compositionally biased region" description="Polar residues" evidence="1">
    <location>
        <begin position="163"/>
        <end position="173"/>
    </location>
</feature>
<reference evidence="3" key="1">
    <citation type="submission" date="2018-04" db="EMBL/GenBank/DDBJ databases">
        <authorList>
            <person name="Go L.Y."/>
            <person name="Mitchell J.A."/>
        </authorList>
    </citation>
    <scope>NUCLEOTIDE SEQUENCE</scope>
    <source>
        <tissue evidence="3">Whole organism</tissue>
    </source>
</reference>
<dbReference type="VEuPathDB" id="VectorBase:CSON002866"/>
<protein>
    <submittedName>
        <fullName evidence="4">CSON002866 protein</fullName>
    </submittedName>
</protein>
<evidence type="ECO:0000313" key="4">
    <source>
        <dbReference type="EMBL" id="SSX30777.1"/>
    </source>
</evidence>
<feature type="domain" description="DUF4806" evidence="2">
    <location>
        <begin position="382"/>
        <end position="454"/>
    </location>
</feature>
<proteinExistence type="predicted"/>
<feature type="region of interest" description="Disordered" evidence="1">
    <location>
        <begin position="359"/>
        <end position="383"/>
    </location>
</feature>
<feature type="compositionally biased region" description="Basic and acidic residues" evidence="1">
    <location>
        <begin position="362"/>
        <end position="381"/>
    </location>
</feature>